<keyword evidence="4" id="KW-0961">Cell wall biogenesis/degradation</keyword>
<dbReference type="GO" id="GO:0019867">
    <property type="term" value="C:outer membrane"/>
    <property type="evidence" value="ECO:0007669"/>
    <property type="project" value="InterPro"/>
</dbReference>
<keyword evidence="3" id="KW-0456">Lyase</keyword>
<dbReference type="EC" id="4.2.2.n1" evidence="2"/>
<comment type="caution">
    <text evidence="7">The sequence shown here is derived from an EMBL/GenBank/DDBJ whole genome shotgun (WGS) entry which is preliminary data.</text>
</comment>
<dbReference type="Pfam" id="PF06725">
    <property type="entry name" value="3D"/>
    <property type="match status" value="1"/>
</dbReference>
<dbReference type="GO" id="GO:0004553">
    <property type="term" value="F:hydrolase activity, hydrolyzing O-glycosyl compounds"/>
    <property type="evidence" value="ECO:0007669"/>
    <property type="project" value="InterPro"/>
</dbReference>
<feature type="domain" description="Lytic transglycosylase MltA" evidence="6">
    <location>
        <begin position="163"/>
        <end position="320"/>
    </location>
</feature>
<evidence type="ECO:0000256" key="4">
    <source>
        <dbReference type="ARBA" id="ARBA00023316"/>
    </source>
</evidence>
<evidence type="ECO:0000259" key="6">
    <source>
        <dbReference type="SMART" id="SM00925"/>
    </source>
</evidence>
<evidence type="ECO:0000256" key="5">
    <source>
        <dbReference type="ARBA" id="ARBA00030918"/>
    </source>
</evidence>
<dbReference type="SMART" id="SM00925">
    <property type="entry name" value="MltA"/>
    <property type="match status" value="1"/>
</dbReference>
<dbReference type="GO" id="GO:0009254">
    <property type="term" value="P:peptidoglycan turnover"/>
    <property type="evidence" value="ECO:0007669"/>
    <property type="project" value="InterPro"/>
</dbReference>
<dbReference type="GO" id="GO:0009253">
    <property type="term" value="P:peptidoglycan catabolic process"/>
    <property type="evidence" value="ECO:0007669"/>
    <property type="project" value="TreeGrafter"/>
</dbReference>
<name>E6PUX1_9ZZZZ</name>
<evidence type="ECO:0000313" key="7">
    <source>
        <dbReference type="EMBL" id="CBH98728.1"/>
    </source>
</evidence>
<dbReference type="InterPro" id="IPR010611">
    <property type="entry name" value="3D_dom"/>
</dbReference>
<dbReference type="EMBL" id="CABM01000060">
    <property type="protein sequence ID" value="CBH98728.1"/>
    <property type="molecule type" value="Genomic_DNA"/>
</dbReference>
<evidence type="ECO:0000256" key="3">
    <source>
        <dbReference type="ARBA" id="ARBA00023239"/>
    </source>
</evidence>
<dbReference type="AlphaFoldDB" id="E6PUX1"/>
<comment type="catalytic activity">
    <reaction evidence="1">
        <text>Exolytic cleavage of the (1-&gt;4)-beta-glycosidic linkage between N-acetylmuramic acid (MurNAc) and N-acetylglucosamine (GlcNAc) residues in peptidoglycan, from either the reducing or the non-reducing ends of the peptidoglycan chains, with concomitant formation of a 1,6-anhydrobond in the MurNAc residue.</text>
        <dbReference type="EC" id="4.2.2.n1"/>
    </reaction>
</comment>
<dbReference type="GO" id="GO:0008933">
    <property type="term" value="F:peptidoglycan lytic transglycosylase activity"/>
    <property type="evidence" value="ECO:0007669"/>
    <property type="project" value="TreeGrafter"/>
</dbReference>
<dbReference type="Gene3D" id="2.40.40.10">
    <property type="entry name" value="RlpA-like domain"/>
    <property type="match status" value="1"/>
</dbReference>
<evidence type="ECO:0000256" key="1">
    <source>
        <dbReference type="ARBA" id="ARBA00001420"/>
    </source>
</evidence>
<dbReference type="Gene3D" id="2.40.240.50">
    <property type="entry name" value="Barwin-like endoglucanases"/>
    <property type="match status" value="1"/>
</dbReference>
<sequence length="444" mass="46873">MRGFAADSCRADMPCAFTRLGRALARFAWPALAALLLASCASPPAVAPVSPAPQVPVIPAPPATLSPSAAAPLTGTGLRLQAASFADLPGWQADDFADVWTAWQRDCRAPVPQLAAACAASAQVPASDTAAQRRFFEQWFQPWQASGAAGQDSGLVTGYYEPVLKGSLTPGWPYVVPIYGLPADLVPRPDAADGVTRGRVVWAGGRKEVLPYWSRAQISADPQAQAVLGRKVVAWLESPVDALFLQVQGSGLVELPDGRMLRLSYGGDNGWPYKSVGRWLLDQGELRGTVTMQIIRAWAQMHPTRVPQMLDANPRVVFFNATLLGPQASANPMPTSLALRDPAASAADPTARGPTGALGVPLTALRSVAVDKRLLTLGTPLWLATTVTGQPFAHLVFAQDVGSAITGPLRADLFFGTGDAAGDAAGRQQSPGRMWVLLPRGVRP</sequence>
<protein>
    <recommendedName>
        <fullName evidence="2">peptidoglycan lytic exotransglycosylase</fullName>
        <ecNumber evidence="2">4.2.2.n1</ecNumber>
    </recommendedName>
    <alternativeName>
        <fullName evidence="5">Murein hydrolase A</fullName>
    </alternativeName>
</protein>
<dbReference type="CDD" id="cd14485">
    <property type="entry name" value="mltA_like_LT_A"/>
    <property type="match status" value="1"/>
</dbReference>
<dbReference type="PANTHER" id="PTHR30124:SF0">
    <property type="entry name" value="MEMBRANE-BOUND LYTIC MUREIN TRANSGLYCOSYLASE A"/>
    <property type="match status" value="1"/>
</dbReference>
<dbReference type="PANTHER" id="PTHR30124">
    <property type="entry name" value="MEMBRANE-BOUND LYTIC MUREIN TRANSGLYCOSYLASE A"/>
    <property type="match status" value="1"/>
</dbReference>
<dbReference type="SUPFAM" id="SSF50685">
    <property type="entry name" value="Barwin-like endoglucanases"/>
    <property type="match status" value="1"/>
</dbReference>
<reference evidence="7" key="1">
    <citation type="submission" date="2009-10" db="EMBL/GenBank/DDBJ databases">
        <title>Diversity of trophic interactions inside an arsenic-rich microbial ecosystem.</title>
        <authorList>
            <person name="Bertin P.N."/>
            <person name="Heinrich-Salmeron A."/>
            <person name="Pelletier E."/>
            <person name="Goulhen-Chollet F."/>
            <person name="Arsene-Ploetze F."/>
            <person name="Gallien S."/>
            <person name="Calteau A."/>
            <person name="Vallenet D."/>
            <person name="Casiot C."/>
            <person name="Chane-Woon-Ming B."/>
            <person name="Giloteaux L."/>
            <person name="Barakat M."/>
            <person name="Bonnefoy V."/>
            <person name="Bruneel O."/>
            <person name="Chandler M."/>
            <person name="Cleiss J."/>
            <person name="Duran R."/>
            <person name="Elbaz-Poulichet F."/>
            <person name="Fonknechten N."/>
            <person name="Lauga B."/>
            <person name="Mornico D."/>
            <person name="Ortet P."/>
            <person name="Schaeffer C."/>
            <person name="Siguier P."/>
            <person name="Alexander Thil Smith A."/>
            <person name="Van Dorsselaer A."/>
            <person name="Weissenbach J."/>
            <person name="Medigue C."/>
            <person name="Le Paslier D."/>
        </authorList>
    </citation>
    <scope>NUCLEOTIDE SEQUENCE</scope>
</reference>
<dbReference type="InterPro" id="IPR026044">
    <property type="entry name" value="MltA"/>
</dbReference>
<dbReference type="InterPro" id="IPR036908">
    <property type="entry name" value="RlpA-like_sf"/>
</dbReference>
<dbReference type="GO" id="GO:0071555">
    <property type="term" value="P:cell wall organization"/>
    <property type="evidence" value="ECO:0007669"/>
    <property type="project" value="UniProtKB-KW"/>
</dbReference>
<dbReference type="CDD" id="cd14668">
    <property type="entry name" value="mlta_B"/>
    <property type="match status" value="1"/>
</dbReference>
<proteinExistence type="predicted"/>
<organism evidence="7">
    <name type="scientific">mine drainage metagenome</name>
    <dbReference type="NCBI Taxonomy" id="410659"/>
    <lineage>
        <taxon>unclassified sequences</taxon>
        <taxon>metagenomes</taxon>
        <taxon>ecological metagenomes</taxon>
    </lineage>
</organism>
<dbReference type="PIRSF" id="PIRSF019422">
    <property type="entry name" value="MltA"/>
    <property type="match status" value="1"/>
</dbReference>
<accession>E6PUX1</accession>
<evidence type="ECO:0000256" key="2">
    <source>
        <dbReference type="ARBA" id="ARBA00012587"/>
    </source>
</evidence>
<gene>
    <name evidence="7" type="ORF">CARN2_4210</name>
</gene>
<dbReference type="Pfam" id="PF03562">
    <property type="entry name" value="MltA"/>
    <property type="match status" value="1"/>
</dbReference>
<dbReference type="InterPro" id="IPR005300">
    <property type="entry name" value="MltA_B"/>
</dbReference>